<dbReference type="EMBL" id="JANBTW010000029">
    <property type="protein sequence ID" value="KAJ2677718.1"/>
    <property type="molecule type" value="Genomic_DNA"/>
</dbReference>
<evidence type="ECO:0000313" key="4">
    <source>
        <dbReference type="Proteomes" id="UP001151518"/>
    </source>
</evidence>
<dbReference type="PANTHER" id="PTHR28072:SF1">
    <property type="entry name" value="CRUCIFORM CUTTING ENDONUCLEASE 1, MITOCHONDRIAL-RELATED"/>
    <property type="match status" value="1"/>
</dbReference>
<dbReference type="GO" id="GO:0000402">
    <property type="term" value="F:crossed form four-way junction DNA binding"/>
    <property type="evidence" value="ECO:0007669"/>
    <property type="project" value="TreeGrafter"/>
</dbReference>
<dbReference type="OrthoDB" id="5552842at2759"/>
<dbReference type="AlphaFoldDB" id="A0A9W8KWZ8"/>
<dbReference type="InterPro" id="IPR015242">
    <property type="entry name" value="Ydc2_cat"/>
</dbReference>
<dbReference type="InterPro" id="IPR039197">
    <property type="entry name" value="Mrs1/Cce1"/>
</dbReference>
<dbReference type="SUPFAM" id="SSF53098">
    <property type="entry name" value="Ribonuclease H-like"/>
    <property type="match status" value="1"/>
</dbReference>
<evidence type="ECO:0000313" key="3">
    <source>
        <dbReference type="EMBL" id="KAJ2677718.1"/>
    </source>
</evidence>
<evidence type="ECO:0000256" key="1">
    <source>
        <dbReference type="SAM" id="MobiDB-lite"/>
    </source>
</evidence>
<name>A0A9W8KWZ8_9FUNG</name>
<dbReference type="PANTHER" id="PTHR28072">
    <property type="entry name" value="CRUCIFORM CUTTING ENDONUCLEASE 1, MITOCHONDRIAL-RELATED"/>
    <property type="match status" value="1"/>
</dbReference>
<dbReference type="Gene3D" id="3.30.420.10">
    <property type="entry name" value="Ribonuclease H-like superfamily/Ribonuclease H"/>
    <property type="match status" value="1"/>
</dbReference>
<dbReference type="Pfam" id="PF09159">
    <property type="entry name" value="Ydc2-catalyt"/>
    <property type="match status" value="1"/>
</dbReference>
<reference evidence="3" key="1">
    <citation type="submission" date="2022-07" db="EMBL/GenBank/DDBJ databases">
        <title>Phylogenomic reconstructions and comparative analyses of Kickxellomycotina fungi.</title>
        <authorList>
            <person name="Reynolds N.K."/>
            <person name="Stajich J.E."/>
            <person name="Barry K."/>
            <person name="Grigoriev I.V."/>
            <person name="Crous P."/>
            <person name="Smith M.E."/>
        </authorList>
    </citation>
    <scope>NUCLEOTIDE SEQUENCE</scope>
    <source>
        <strain evidence="3">NRRL 3115</strain>
    </source>
</reference>
<dbReference type="GO" id="GO:0000403">
    <property type="term" value="F:Y-form DNA binding"/>
    <property type="evidence" value="ECO:0007669"/>
    <property type="project" value="TreeGrafter"/>
</dbReference>
<dbReference type="GO" id="GO:0005739">
    <property type="term" value="C:mitochondrion"/>
    <property type="evidence" value="ECO:0007669"/>
    <property type="project" value="TreeGrafter"/>
</dbReference>
<sequence>MLKLRNSLQNSNTPTLSTRSTCPPIFSARYKSADTKSTVFKTDSNITPDPVAQKEIREKISALKVSELNDLMRSCGLTQGTGKENKIASLSAFIWDAQNLALQRYLAKSKSKRVPQSMTKIHAEFVPDEVISMDIGFRNLAFAHVSRTGEVLGWKRTELLKEATFEPWTLARVVEEYVKGTLPMRPASISSYIIEHQRFRSQGSAAVTNSIMVNNLVEALLYSNLRHIGAVIHTVNPAIVSTEWEPYPDDENDDKPNSTADKLTKKTAVTAARGSDKRDKRESSTPEISASVGGVSQTNQKKQKLITNISQMDKILCELKQITKNRHSMLLSALGRSPSRARASKTTAARDTDELMQKEKEKLSTLRDLRRRLIKKERTISIVQAWILASIVSQKKLLQQACVDKDKKFLGDVLAPDSAVQGMWPFEAGRHITFTSDAAEMFCDEKKKDDLCDCLVQAVAWYKWQESTIAILEQYGSAQIVKVGPFVVKP</sequence>
<protein>
    <recommendedName>
        <fullName evidence="2">Mitochondrial resolvase Ydc2 catalytic domain-containing protein</fullName>
    </recommendedName>
</protein>
<comment type="caution">
    <text evidence="3">The sequence shown here is derived from an EMBL/GenBank/DDBJ whole genome shotgun (WGS) entry which is preliminary data.</text>
</comment>
<evidence type="ECO:0000259" key="2">
    <source>
        <dbReference type="Pfam" id="PF09159"/>
    </source>
</evidence>
<feature type="region of interest" description="Disordered" evidence="1">
    <location>
        <begin position="246"/>
        <end position="301"/>
    </location>
</feature>
<dbReference type="Proteomes" id="UP001151518">
    <property type="component" value="Unassembled WGS sequence"/>
</dbReference>
<dbReference type="GO" id="GO:0070336">
    <property type="term" value="F:flap-structured DNA binding"/>
    <property type="evidence" value="ECO:0007669"/>
    <property type="project" value="TreeGrafter"/>
</dbReference>
<proteinExistence type="predicted"/>
<feature type="domain" description="Mitochondrial resolvase Ydc2 catalytic" evidence="2">
    <location>
        <begin position="130"/>
        <end position="467"/>
    </location>
</feature>
<dbReference type="InterPro" id="IPR012337">
    <property type="entry name" value="RNaseH-like_sf"/>
</dbReference>
<gene>
    <name evidence="3" type="ORF">GGI25_002963</name>
</gene>
<accession>A0A9W8KWZ8</accession>
<dbReference type="InterPro" id="IPR036397">
    <property type="entry name" value="RNaseH_sf"/>
</dbReference>
<organism evidence="3 4">
    <name type="scientific">Coemansia spiralis</name>
    <dbReference type="NCBI Taxonomy" id="417178"/>
    <lineage>
        <taxon>Eukaryota</taxon>
        <taxon>Fungi</taxon>
        <taxon>Fungi incertae sedis</taxon>
        <taxon>Zoopagomycota</taxon>
        <taxon>Kickxellomycotina</taxon>
        <taxon>Kickxellomycetes</taxon>
        <taxon>Kickxellales</taxon>
        <taxon>Kickxellaceae</taxon>
        <taxon>Coemansia</taxon>
    </lineage>
</organism>
<feature type="region of interest" description="Disordered" evidence="1">
    <location>
        <begin position="1"/>
        <end position="20"/>
    </location>
</feature>
<dbReference type="GO" id="GO:0004520">
    <property type="term" value="F:DNA endonuclease activity"/>
    <property type="evidence" value="ECO:0007669"/>
    <property type="project" value="TreeGrafter"/>
</dbReference>
<feature type="compositionally biased region" description="Basic and acidic residues" evidence="1">
    <location>
        <begin position="274"/>
        <end position="284"/>
    </location>
</feature>